<protein>
    <submittedName>
        <fullName evidence="2">Uncharacterized protein</fullName>
    </submittedName>
</protein>
<keyword evidence="1" id="KW-0732">Signal</keyword>
<evidence type="ECO:0000313" key="2">
    <source>
        <dbReference type="EMBL" id="KKK81215.1"/>
    </source>
</evidence>
<dbReference type="AlphaFoldDB" id="A0A0F8Z5C5"/>
<dbReference type="EMBL" id="LAZR01053225">
    <property type="protein sequence ID" value="KKK81215.1"/>
    <property type="molecule type" value="Genomic_DNA"/>
</dbReference>
<dbReference type="Pfam" id="PF08139">
    <property type="entry name" value="LPAM_1"/>
    <property type="match status" value="1"/>
</dbReference>
<organism evidence="2">
    <name type="scientific">marine sediment metagenome</name>
    <dbReference type="NCBI Taxonomy" id="412755"/>
    <lineage>
        <taxon>unclassified sequences</taxon>
        <taxon>metagenomes</taxon>
        <taxon>ecological metagenomes</taxon>
    </lineage>
</organism>
<sequence>MKKILLTILLMLFVAGCEEIYLRNPFSTKPPIVVHVMTPDDYFPIPPGAWVEWDDMMGGFESPIWTEARAFLHPEPEETER</sequence>
<dbReference type="PROSITE" id="PS51257">
    <property type="entry name" value="PROKAR_LIPOPROTEIN"/>
    <property type="match status" value="1"/>
</dbReference>
<name>A0A0F8Z5C5_9ZZZZ</name>
<comment type="caution">
    <text evidence="2">The sequence shown here is derived from an EMBL/GenBank/DDBJ whole genome shotgun (WGS) entry which is preliminary data.</text>
</comment>
<evidence type="ECO:0000256" key="1">
    <source>
        <dbReference type="ARBA" id="ARBA00022729"/>
    </source>
</evidence>
<dbReference type="InterPro" id="IPR012640">
    <property type="entry name" value="Membr_lipoprot_lipid_attach_CS"/>
</dbReference>
<accession>A0A0F8Z5C5</accession>
<reference evidence="2" key="1">
    <citation type="journal article" date="2015" name="Nature">
        <title>Complex archaea that bridge the gap between prokaryotes and eukaryotes.</title>
        <authorList>
            <person name="Spang A."/>
            <person name="Saw J.H."/>
            <person name="Jorgensen S.L."/>
            <person name="Zaremba-Niedzwiedzka K."/>
            <person name="Martijn J."/>
            <person name="Lind A.E."/>
            <person name="van Eijk R."/>
            <person name="Schleper C."/>
            <person name="Guy L."/>
            <person name="Ettema T.J."/>
        </authorList>
    </citation>
    <scope>NUCLEOTIDE SEQUENCE</scope>
</reference>
<gene>
    <name evidence="2" type="ORF">LCGC14_2815740</name>
</gene>
<proteinExistence type="predicted"/>